<dbReference type="InterPro" id="IPR043519">
    <property type="entry name" value="NT_sf"/>
</dbReference>
<dbReference type="Proteomes" id="UP000190328">
    <property type="component" value="Unassembled WGS sequence"/>
</dbReference>
<reference evidence="3" key="1">
    <citation type="submission" date="2017-02" db="EMBL/GenBank/DDBJ databases">
        <authorList>
            <person name="Varghese N."/>
            <person name="Submissions S."/>
        </authorList>
    </citation>
    <scope>NUCLEOTIDE SEQUENCE [LARGE SCALE GENOMIC DNA]</scope>
    <source>
        <strain evidence="3">ATCC BAA-1030</strain>
    </source>
</reference>
<dbReference type="AlphaFoldDB" id="A0A1T4PSU6"/>
<evidence type="ECO:0000313" key="3">
    <source>
        <dbReference type="Proteomes" id="UP000190328"/>
    </source>
</evidence>
<organism evidence="2 3">
    <name type="scientific">Pilibacter termitis</name>
    <dbReference type="NCBI Taxonomy" id="263852"/>
    <lineage>
        <taxon>Bacteria</taxon>
        <taxon>Bacillati</taxon>
        <taxon>Bacillota</taxon>
        <taxon>Bacilli</taxon>
        <taxon>Lactobacillales</taxon>
        <taxon>Enterococcaceae</taxon>
        <taxon>Pilibacter</taxon>
    </lineage>
</organism>
<evidence type="ECO:0008006" key="4">
    <source>
        <dbReference type="Google" id="ProtNLM"/>
    </source>
</evidence>
<gene>
    <name evidence="2" type="ORF">SAMN02745116_01921</name>
</gene>
<keyword evidence="1" id="KW-0051">Antiviral defense</keyword>
<name>A0A1T4PSU6_9ENTE</name>
<dbReference type="STRING" id="263852.SAMN02745116_01921"/>
<proteinExistence type="predicted"/>
<evidence type="ECO:0000256" key="1">
    <source>
        <dbReference type="ARBA" id="ARBA00023118"/>
    </source>
</evidence>
<protein>
    <recommendedName>
        <fullName evidence="4">Nucleotidyltransferase domain-containing protein</fullName>
    </recommendedName>
</protein>
<keyword evidence="3" id="KW-1185">Reference proteome</keyword>
<dbReference type="Pfam" id="PF18144">
    <property type="entry name" value="SMODS"/>
    <property type="match status" value="1"/>
</dbReference>
<dbReference type="GO" id="GO:0051607">
    <property type="term" value="P:defense response to virus"/>
    <property type="evidence" value="ECO:0007669"/>
    <property type="project" value="UniProtKB-KW"/>
</dbReference>
<dbReference type="EMBL" id="FUXI01000022">
    <property type="protein sequence ID" value="SJZ94650.1"/>
    <property type="molecule type" value="Genomic_DNA"/>
</dbReference>
<dbReference type="GO" id="GO:0016779">
    <property type="term" value="F:nucleotidyltransferase activity"/>
    <property type="evidence" value="ECO:0007669"/>
    <property type="project" value="InterPro"/>
</dbReference>
<dbReference type="Gene3D" id="3.30.460.10">
    <property type="entry name" value="Beta Polymerase, domain 2"/>
    <property type="match status" value="1"/>
</dbReference>
<dbReference type="RefSeq" id="WP_234984653.1">
    <property type="nucleotide sequence ID" value="NZ_FUXI01000022.1"/>
</dbReference>
<dbReference type="SUPFAM" id="SSF81301">
    <property type="entry name" value="Nucleotidyltransferase"/>
    <property type="match status" value="1"/>
</dbReference>
<sequence>MGLSKEFKDYCSDIQITSEEAEKWITRLEAITKRLNKKYYDSTSNRDHMIVVGSVGRDTAIHGVSDWDCIFSLPQDIYKKFDDYETNGQSALLQEIKRELQGLYSRTDIKGDGQVVVVSFGDGVVELVPGFEESDRNYKYPDSNGGGSWKITKPIPEQEAGKEISDETNYHYVYFCQLLRKWKNNIGFKFKGLLIDTLVKKFIDADDSRKTVAFSDYGTLCLNSFQKKMRIGATGMR</sequence>
<dbReference type="InterPro" id="IPR006116">
    <property type="entry name" value="NT_2-5OAS_ClassI-CCAase"/>
</dbReference>
<accession>A0A1T4PSU6</accession>
<dbReference type="CDD" id="cd05400">
    <property type="entry name" value="NT_2-5OAS_ClassI-CCAase"/>
    <property type="match status" value="1"/>
</dbReference>
<evidence type="ECO:0000313" key="2">
    <source>
        <dbReference type="EMBL" id="SJZ94650.1"/>
    </source>
</evidence>